<keyword evidence="2" id="KW-1185">Reference proteome</keyword>
<proteinExistence type="predicted"/>
<organism evidence="1 2">
    <name type="scientific">Ferrimonas lipolytica</name>
    <dbReference type="NCBI Taxonomy" id="2724191"/>
    <lineage>
        <taxon>Bacteria</taxon>
        <taxon>Pseudomonadati</taxon>
        <taxon>Pseudomonadota</taxon>
        <taxon>Gammaproteobacteria</taxon>
        <taxon>Alteromonadales</taxon>
        <taxon>Ferrimonadaceae</taxon>
        <taxon>Ferrimonas</taxon>
    </lineage>
</organism>
<accession>A0A6H1UDT7</accession>
<dbReference type="AlphaFoldDB" id="A0A6H1UDT7"/>
<gene>
    <name evidence="1" type="ORF">HER31_10330</name>
</gene>
<evidence type="ECO:0000313" key="2">
    <source>
        <dbReference type="Proteomes" id="UP000501602"/>
    </source>
</evidence>
<reference evidence="1 2" key="1">
    <citation type="submission" date="2020-04" db="EMBL/GenBank/DDBJ databases">
        <title>Ferrimonas sp. S7 isolated from sea water.</title>
        <authorList>
            <person name="Bae S.S."/>
            <person name="Baek K."/>
        </authorList>
    </citation>
    <scope>NUCLEOTIDE SEQUENCE [LARGE SCALE GENOMIC DNA]</scope>
    <source>
        <strain evidence="1 2">S7</strain>
    </source>
</reference>
<protein>
    <submittedName>
        <fullName evidence="1">Uncharacterized protein</fullName>
    </submittedName>
</protein>
<name>A0A6H1UDT7_9GAMM</name>
<dbReference type="EMBL" id="CP051180">
    <property type="protein sequence ID" value="QIZ77241.1"/>
    <property type="molecule type" value="Genomic_DNA"/>
</dbReference>
<sequence>MPPTTVGSKGYTTDVLAYEWIHAELPHRIEFVAELTQPPTWFSKRAAAKVDYRATLLLPNNSLIEDEITQIKSVFSFKDFIGSDLRY</sequence>
<dbReference type="RefSeq" id="WP_168660502.1">
    <property type="nucleotide sequence ID" value="NZ_CP051180.1"/>
</dbReference>
<dbReference type="Proteomes" id="UP000501602">
    <property type="component" value="Chromosome"/>
</dbReference>
<evidence type="ECO:0000313" key="1">
    <source>
        <dbReference type="EMBL" id="QIZ77241.1"/>
    </source>
</evidence>
<dbReference type="KEGG" id="fes:HER31_10330"/>